<dbReference type="Pfam" id="PF01370">
    <property type="entry name" value="Epimerase"/>
    <property type="match status" value="1"/>
</dbReference>
<dbReference type="InterPro" id="IPR036291">
    <property type="entry name" value="NAD(P)-bd_dom_sf"/>
</dbReference>
<reference evidence="4" key="1">
    <citation type="journal article" date="2020" name="mSystems">
        <title>Genome- and Community-Level Interaction Insights into Carbon Utilization and Element Cycling Functions of Hydrothermarchaeota in Hydrothermal Sediment.</title>
        <authorList>
            <person name="Zhou Z."/>
            <person name="Liu Y."/>
            <person name="Xu W."/>
            <person name="Pan J."/>
            <person name="Luo Z.H."/>
            <person name="Li M."/>
        </authorList>
    </citation>
    <scope>NUCLEOTIDE SEQUENCE [LARGE SCALE GENOMIC DNA]</scope>
    <source>
        <strain evidence="4">SpSt-897</strain>
    </source>
</reference>
<name>A0A7C3YZP3_9BACT</name>
<dbReference type="InterPro" id="IPR013549">
    <property type="entry name" value="DUF1731"/>
</dbReference>
<protein>
    <submittedName>
        <fullName evidence="4">TIGR01777 family protein</fullName>
    </submittedName>
</protein>
<dbReference type="InterPro" id="IPR001509">
    <property type="entry name" value="Epimerase_deHydtase"/>
</dbReference>
<comment type="caution">
    <text evidence="4">The sequence shown here is derived from an EMBL/GenBank/DDBJ whole genome shotgun (WGS) entry which is preliminary data.</text>
</comment>
<evidence type="ECO:0000259" key="2">
    <source>
        <dbReference type="Pfam" id="PF01370"/>
    </source>
</evidence>
<evidence type="ECO:0000313" key="4">
    <source>
        <dbReference type="EMBL" id="HGF33107.1"/>
    </source>
</evidence>
<dbReference type="PANTHER" id="PTHR11092:SF0">
    <property type="entry name" value="EPIMERASE FAMILY PROTEIN SDR39U1"/>
    <property type="match status" value="1"/>
</dbReference>
<dbReference type="SUPFAM" id="SSF51735">
    <property type="entry name" value="NAD(P)-binding Rossmann-fold domains"/>
    <property type="match status" value="1"/>
</dbReference>
<evidence type="ECO:0000256" key="1">
    <source>
        <dbReference type="ARBA" id="ARBA00009353"/>
    </source>
</evidence>
<accession>A0A7C3YZP3</accession>
<feature type="domain" description="NAD-dependent epimerase/dehydratase" evidence="2">
    <location>
        <begin position="3"/>
        <end position="219"/>
    </location>
</feature>
<organism evidence="4">
    <name type="scientific">Desulfobacca acetoxidans</name>
    <dbReference type="NCBI Taxonomy" id="60893"/>
    <lineage>
        <taxon>Bacteria</taxon>
        <taxon>Pseudomonadati</taxon>
        <taxon>Thermodesulfobacteriota</taxon>
        <taxon>Desulfobaccia</taxon>
        <taxon>Desulfobaccales</taxon>
        <taxon>Desulfobaccaceae</taxon>
        <taxon>Desulfobacca</taxon>
    </lineage>
</organism>
<dbReference type="PANTHER" id="PTHR11092">
    <property type="entry name" value="SUGAR NUCLEOTIDE EPIMERASE RELATED"/>
    <property type="match status" value="1"/>
</dbReference>
<dbReference type="CDD" id="cd05242">
    <property type="entry name" value="SDR_a8"/>
    <property type="match status" value="1"/>
</dbReference>
<comment type="similarity">
    <text evidence="1">Belongs to the NAD(P)-dependent epimerase/dehydratase family. SDR39U1 subfamily.</text>
</comment>
<gene>
    <name evidence="4" type="ORF">ENW96_01810</name>
</gene>
<dbReference type="NCBIfam" id="TIGR01777">
    <property type="entry name" value="yfcH"/>
    <property type="match status" value="1"/>
</dbReference>
<dbReference type="Pfam" id="PF08338">
    <property type="entry name" value="DUF1731"/>
    <property type="match status" value="1"/>
</dbReference>
<dbReference type="InterPro" id="IPR010099">
    <property type="entry name" value="SDR39U1"/>
</dbReference>
<evidence type="ECO:0000259" key="3">
    <source>
        <dbReference type="Pfam" id="PF08338"/>
    </source>
</evidence>
<dbReference type="Gene3D" id="3.40.50.720">
    <property type="entry name" value="NAD(P)-binding Rossmann-like Domain"/>
    <property type="match status" value="1"/>
</dbReference>
<dbReference type="EMBL" id="DTMF01000047">
    <property type="protein sequence ID" value="HGF33107.1"/>
    <property type="molecule type" value="Genomic_DNA"/>
</dbReference>
<sequence>MKIFMTGGTGFVGTFLSQELALQGHDLTILTRKKEPPSTPRDGIRFVTGDPTEAGPWLAEVSQHDWIINLAGASISTKWTEANKRRFYDSRVLTTRNLVAALAQGDRRQLFCSTSAPGYYGPRGEEELTEDSPPGQDFLAKLAQDWEAEALKAQELGIRTVVTRFGVVMGRGGGMLAELVPLFKKFLGGPVGSGKQWLSWIHLQDLARAYLFLPEHPDLTGPVNFTSPNPVRNRDFAKALGRVLGRPAVMPAPAFMVRLILGEFAEVVLTGQKVLPKKLLAAGFTYLYPTIDQALQQLLAPEG</sequence>
<dbReference type="AlphaFoldDB" id="A0A7C3YZP3"/>
<proteinExistence type="inferred from homology"/>
<feature type="domain" description="DUF1731" evidence="3">
    <location>
        <begin position="252"/>
        <end position="298"/>
    </location>
</feature>